<gene>
    <name evidence="6" type="ORF">C8N46_10421</name>
</gene>
<evidence type="ECO:0000259" key="5">
    <source>
        <dbReference type="Pfam" id="PF14905"/>
    </source>
</evidence>
<keyword evidence="7" id="KW-1185">Reference proteome</keyword>
<organism evidence="6 7">
    <name type="scientific">Kordia periserrulae</name>
    <dbReference type="NCBI Taxonomy" id="701523"/>
    <lineage>
        <taxon>Bacteria</taxon>
        <taxon>Pseudomonadati</taxon>
        <taxon>Bacteroidota</taxon>
        <taxon>Flavobacteriia</taxon>
        <taxon>Flavobacteriales</taxon>
        <taxon>Flavobacteriaceae</taxon>
        <taxon>Kordia</taxon>
    </lineage>
</organism>
<dbReference type="InterPro" id="IPR037066">
    <property type="entry name" value="Plug_dom_sf"/>
</dbReference>
<dbReference type="OrthoDB" id="8764943at2"/>
<dbReference type="Gene3D" id="2.60.40.1120">
    <property type="entry name" value="Carboxypeptidase-like, regulatory domain"/>
    <property type="match status" value="1"/>
</dbReference>
<proteinExistence type="predicted"/>
<dbReference type="SUPFAM" id="SSF56935">
    <property type="entry name" value="Porins"/>
    <property type="match status" value="1"/>
</dbReference>
<feature type="domain" description="Outer membrane protein beta-barrel" evidence="5">
    <location>
        <begin position="371"/>
        <end position="773"/>
    </location>
</feature>
<dbReference type="InterPro" id="IPR041700">
    <property type="entry name" value="OMP_b-brl_3"/>
</dbReference>
<dbReference type="Gene3D" id="2.170.130.10">
    <property type="entry name" value="TonB-dependent receptor, plug domain"/>
    <property type="match status" value="1"/>
</dbReference>
<evidence type="ECO:0000256" key="1">
    <source>
        <dbReference type="ARBA" id="ARBA00004442"/>
    </source>
</evidence>
<dbReference type="PANTHER" id="PTHR40980:SF4">
    <property type="entry name" value="TONB-DEPENDENT RECEPTOR-LIKE BETA-BARREL DOMAIN-CONTAINING PROTEIN"/>
    <property type="match status" value="1"/>
</dbReference>
<dbReference type="GO" id="GO:0009279">
    <property type="term" value="C:cell outer membrane"/>
    <property type="evidence" value="ECO:0007669"/>
    <property type="project" value="UniProtKB-SubCell"/>
</dbReference>
<evidence type="ECO:0000313" key="7">
    <source>
        <dbReference type="Proteomes" id="UP000244090"/>
    </source>
</evidence>
<dbReference type="RefSeq" id="WP_108114626.1">
    <property type="nucleotide sequence ID" value="NZ_QBKT01000004.1"/>
</dbReference>
<dbReference type="Gene3D" id="2.40.170.20">
    <property type="entry name" value="TonB-dependent receptor, beta-barrel domain"/>
    <property type="match status" value="1"/>
</dbReference>
<comment type="subcellular location">
    <subcellularLocation>
        <location evidence="1">Cell outer membrane</location>
    </subcellularLocation>
</comment>
<evidence type="ECO:0000256" key="4">
    <source>
        <dbReference type="SAM" id="SignalP"/>
    </source>
</evidence>
<dbReference type="Pfam" id="PF14905">
    <property type="entry name" value="OMP_b-brl_3"/>
    <property type="match status" value="1"/>
</dbReference>
<sequence length="797" mass="90626">MIKNILCLFTLLIISSTALAQVEIKGKVTSQKEIIAFANVVVKDEANKIVSGAITEDDGSFTVSVEKGKYTITISYLGYQEWRKEIDLTEELATVFDVGTIVLEEAATELKSVTVVAEKPIFQRKTDRLVFNVEQSVAAQGGDALDALSVAPGVTVQDGVISMLGKSGMRVMIDGRISNLAGDELLNFLNSIQASDIKSVEIITNPPAKYEAQGNGGLINIILKRARENSWNNSISTSYRQMILPMFTVGNNFKYRKNRVNILATANARLGDQRYIQEAEIFYDQSTWETYTSQDRDIEDFSGRLIFDYEINDKSKIGFQVSASTSNPFWKDFANTDILNPSRQLDSIIKSNGTRDAGTNNLSLNAHYSAQLDTLGRNISVDLDYFKFSATDERDIVANIFDSNNQFQNPNFLGFNGTDRDVSNYSARIDIEHPFKAFDFSYGAKISYIDSDYEVTNIDEIFNINQQDKFNYIERIQAVYVNMFKKFNDKWSMQLGLRLENTDTQGTSGSLNITTDIDYTKLFPTVYLAYAPNENNSYSFNYGRRINRPYFAQLNPAEFFINRFASSTGNPFLQPSFNDNFELSHLYKGKLSTTIFFERETDGIGTIAVADNTTFNELISPFNYYTLYRYGLSESYSFKPVSWWSSQNLLFLVNYDSRITNAALNIPERRDFSYYLSTDNIINLSEDRSKSLQINYWYSAPFTRNQTENESNQALNIGYRMSMFSKKVQFGINFLDIFDTSPRKSINTVNGIRSTHLGFGVFRGRGFRFSLSYNFGNNKINVRNRKSGNDEEQRRTN</sequence>
<dbReference type="EMBL" id="QBKT01000004">
    <property type="protein sequence ID" value="PTX61378.1"/>
    <property type="molecule type" value="Genomic_DNA"/>
</dbReference>
<keyword evidence="2" id="KW-0472">Membrane</keyword>
<feature type="signal peptide" evidence="4">
    <location>
        <begin position="1"/>
        <end position="20"/>
    </location>
</feature>
<dbReference type="InterPro" id="IPR008969">
    <property type="entry name" value="CarboxyPept-like_regulatory"/>
</dbReference>
<dbReference type="Pfam" id="PF13620">
    <property type="entry name" value="CarboxypepD_reg"/>
    <property type="match status" value="1"/>
</dbReference>
<evidence type="ECO:0000256" key="3">
    <source>
        <dbReference type="ARBA" id="ARBA00023237"/>
    </source>
</evidence>
<keyword evidence="6" id="KW-0675">Receptor</keyword>
<feature type="chain" id="PRO_5015561779" evidence="4">
    <location>
        <begin position="21"/>
        <end position="797"/>
    </location>
</feature>
<dbReference type="Proteomes" id="UP000244090">
    <property type="component" value="Unassembled WGS sequence"/>
</dbReference>
<dbReference type="InterPro" id="IPR036942">
    <property type="entry name" value="Beta-barrel_TonB_sf"/>
</dbReference>
<keyword evidence="3" id="KW-0998">Cell outer membrane</keyword>
<evidence type="ECO:0000313" key="6">
    <source>
        <dbReference type="EMBL" id="PTX61378.1"/>
    </source>
</evidence>
<keyword evidence="4" id="KW-0732">Signal</keyword>
<comment type="caution">
    <text evidence="6">The sequence shown here is derived from an EMBL/GenBank/DDBJ whole genome shotgun (WGS) entry which is preliminary data.</text>
</comment>
<protein>
    <submittedName>
        <fullName evidence="6">Outer membrane receptor protein involved in Fe transport</fullName>
    </submittedName>
</protein>
<dbReference type="AlphaFoldDB" id="A0A2T6BZ89"/>
<dbReference type="SUPFAM" id="SSF49464">
    <property type="entry name" value="Carboxypeptidase regulatory domain-like"/>
    <property type="match status" value="1"/>
</dbReference>
<evidence type="ECO:0000256" key="2">
    <source>
        <dbReference type="ARBA" id="ARBA00023136"/>
    </source>
</evidence>
<dbReference type="PANTHER" id="PTHR40980">
    <property type="entry name" value="PLUG DOMAIN-CONTAINING PROTEIN"/>
    <property type="match status" value="1"/>
</dbReference>
<accession>A0A2T6BZ89</accession>
<name>A0A2T6BZ89_9FLAO</name>
<reference evidence="6 7" key="1">
    <citation type="submission" date="2018-04" db="EMBL/GenBank/DDBJ databases">
        <title>Genomic Encyclopedia of Archaeal and Bacterial Type Strains, Phase II (KMG-II): from individual species to whole genera.</title>
        <authorList>
            <person name="Goeker M."/>
        </authorList>
    </citation>
    <scope>NUCLEOTIDE SEQUENCE [LARGE SCALE GENOMIC DNA]</scope>
    <source>
        <strain evidence="6 7">DSM 25731</strain>
    </source>
</reference>